<comment type="caution">
    <text evidence="2">The sequence shown here is derived from an EMBL/GenBank/DDBJ whole genome shotgun (WGS) entry which is preliminary data.</text>
</comment>
<evidence type="ECO:0000313" key="3">
    <source>
        <dbReference type="Proteomes" id="UP001595539"/>
    </source>
</evidence>
<dbReference type="Proteomes" id="UP001595539">
    <property type="component" value="Unassembled WGS sequence"/>
</dbReference>
<evidence type="ECO:0000259" key="1">
    <source>
        <dbReference type="Pfam" id="PF14491"/>
    </source>
</evidence>
<name>A0ABV7UAC3_9RHOB</name>
<dbReference type="RefSeq" id="WP_377764524.1">
    <property type="nucleotide sequence ID" value="NZ_JBHRXY010000066.1"/>
</dbReference>
<sequence length="296" mass="34206">MIDDFVELLKDEQSNPNAVLIEILGDDYESWDIIVAVEGPDDKGFYYDFVREALAEKTPKMFPCGGKSSLLRFKEVAEDYDWRRKPKIIYLADRDFDDYLGISHEGVYKTEFYSIESYFTGENYVKYVVEKNSQKPLTGRELSDFLTLFNSNFEQAISAIRMVCALMCEIRAKGQHPQFDDFGLDKIFDLKNGMKKKVRVLEKMTETLNSGGDVSYHQLISRVRLFELSDFKKWVRGKLGLQVTRKVYEISKAEMPKRLRDKLPPSNMFGAEAFSVAKAFIGELPELRDYCRICAA</sequence>
<proteinExistence type="predicted"/>
<accession>A0ABV7UAC3</accession>
<dbReference type="InterPro" id="IPR029492">
    <property type="entry name" value="DUF4435"/>
</dbReference>
<feature type="domain" description="DUF4435" evidence="1">
    <location>
        <begin position="32"/>
        <end position="256"/>
    </location>
</feature>
<reference evidence="3" key="1">
    <citation type="journal article" date="2019" name="Int. J. Syst. Evol. Microbiol.">
        <title>The Global Catalogue of Microorganisms (GCM) 10K type strain sequencing project: providing services to taxonomists for standard genome sequencing and annotation.</title>
        <authorList>
            <consortium name="The Broad Institute Genomics Platform"/>
            <consortium name="The Broad Institute Genome Sequencing Center for Infectious Disease"/>
            <person name="Wu L."/>
            <person name="Ma J."/>
        </authorList>
    </citation>
    <scope>NUCLEOTIDE SEQUENCE [LARGE SCALE GENOMIC DNA]</scope>
    <source>
        <strain evidence="3">KCTC 42473</strain>
    </source>
</reference>
<gene>
    <name evidence="2" type="ORF">ACFOM8_21935</name>
</gene>
<dbReference type="EMBL" id="JBHRXY010000066">
    <property type="protein sequence ID" value="MFC3632077.1"/>
    <property type="molecule type" value="Genomic_DNA"/>
</dbReference>
<keyword evidence="3" id="KW-1185">Reference proteome</keyword>
<dbReference type="Pfam" id="PF14491">
    <property type="entry name" value="DUF4435"/>
    <property type="match status" value="1"/>
</dbReference>
<organism evidence="2 3">
    <name type="scientific">Paracoccus angustae</name>
    <dbReference type="NCBI Taxonomy" id="1671480"/>
    <lineage>
        <taxon>Bacteria</taxon>
        <taxon>Pseudomonadati</taxon>
        <taxon>Pseudomonadota</taxon>
        <taxon>Alphaproteobacteria</taxon>
        <taxon>Rhodobacterales</taxon>
        <taxon>Paracoccaceae</taxon>
        <taxon>Paracoccus</taxon>
    </lineage>
</organism>
<evidence type="ECO:0000313" key="2">
    <source>
        <dbReference type="EMBL" id="MFC3632077.1"/>
    </source>
</evidence>
<protein>
    <submittedName>
        <fullName evidence="2">DUF4435 domain-containing protein</fullName>
    </submittedName>
</protein>